<reference evidence="2" key="1">
    <citation type="submission" date="2015-03" db="EMBL/GenBank/DDBJ databases">
        <title>Draft genome sequence of Mizugakiibacter sediminis skMP5.</title>
        <authorList>
            <person name="Watanabe T."/>
            <person name="Kojima H."/>
            <person name="Fukui M."/>
        </authorList>
    </citation>
    <scope>NUCLEOTIDE SEQUENCE</scope>
    <source>
        <strain evidence="2">SkMP5</strain>
    </source>
</reference>
<dbReference type="PANTHER" id="PTHR38599">
    <property type="entry name" value="CUPIN DOMAIN PROTEIN (AFU_ORTHOLOGUE AFUA_3G13620)"/>
    <property type="match status" value="1"/>
</dbReference>
<reference evidence="3" key="2">
    <citation type="submission" date="2015-08" db="EMBL/GenBank/DDBJ databases">
        <title>Complete DNA Sequence of Pseudomonas syringae pv. actinidiae, the Causal Agent of Kiwifruit Canker Disease.</title>
        <authorList>
            <person name="Rikkerink E.H.A."/>
            <person name="Fineran P.C."/>
        </authorList>
    </citation>
    <scope>NUCLEOTIDE SEQUENCE</scope>
    <source>
        <strain evidence="3">SkMP5</strain>
    </source>
</reference>
<dbReference type="PANTHER" id="PTHR38599:SF1">
    <property type="entry name" value="CUPIN DOMAIN PROTEIN (AFU_ORTHOLOGUE AFUA_3G13620)"/>
    <property type="match status" value="1"/>
</dbReference>
<sequence length="144" mass="14977">MPGARVPPSEESVMPLRFAIHALLLPVALACAGAVHAHGVGERALLEADLANVSGAHLSAITVTYAPGAKSSPHRHAGAAFVYVLAGRVRSQVEGQPVRTYRAGESWFEPAGALHAVCENPSARTPAEFLVVFVEARAPTPATP</sequence>
<accession>A0A0K8QJC2</accession>
<dbReference type="Gene3D" id="2.60.120.10">
    <property type="entry name" value="Jelly Rolls"/>
    <property type="match status" value="1"/>
</dbReference>
<evidence type="ECO:0000313" key="3">
    <source>
        <dbReference type="EMBL" id="GAP64953.1"/>
    </source>
</evidence>
<evidence type="ECO:0000259" key="1">
    <source>
        <dbReference type="Pfam" id="PF07883"/>
    </source>
</evidence>
<organism evidence="3">
    <name type="scientific">Mizugakiibacter sediminis</name>
    <dbReference type="NCBI Taxonomy" id="1475481"/>
    <lineage>
        <taxon>Bacteria</taxon>
        <taxon>Pseudomonadati</taxon>
        <taxon>Pseudomonadota</taxon>
        <taxon>Gammaproteobacteria</taxon>
        <taxon>Lysobacterales</taxon>
        <taxon>Rhodanobacteraceae</taxon>
        <taxon>Mizugakiibacter</taxon>
    </lineage>
</organism>
<keyword evidence="4" id="KW-1185">Reference proteome</keyword>
<dbReference type="EMBL" id="DF952381">
    <property type="protein sequence ID" value="GAN45587.1"/>
    <property type="molecule type" value="Genomic_DNA"/>
</dbReference>
<dbReference type="Proteomes" id="UP000253740">
    <property type="component" value="Unassembled WGS sequence"/>
</dbReference>
<dbReference type="InterPro" id="IPR013096">
    <property type="entry name" value="Cupin_2"/>
</dbReference>
<dbReference type="Pfam" id="PF07883">
    <property type="entry name" value="Cupin_2"/>
    <property type="match status" value="1"/>
</dbReference>
<dbReference type="SUPFAM" id="SSF51182">
    <property type="entry name" value="RmlC-like cupins"/>
    <property type="match status" value="1"/>
</dbReference>
<dbReference type="CDD" id="cd02234">
    <property type="entry name" value="cupin_BLR7677-like"/>
    <property type="match status" value="1"/>
</dbReference>
<evidence type="ECO:0000313" key="2">
    <source>
        <dbReference type="EMBL" id="GAN45587.1"/>
    </source>
</evidence>
<dbReference type="HOGENOM" id="CLU_120069_1_1_6"/>
<proteinExistence type="predicted"/>
<name>A0A0K8QJC2_9GAMM</name>
<protein>
    <submittedName>
        <fullName evidence="3">Cupin</fullName>
    </submittedName>
</protein>
<dbReference type="AlphaFoldDB" id="A0A0K8QJC2"/>
<dbReference type="EMBL" id="DF970140">
    <property type="protein sequence ID" value="GAP64953.1"/>
    <property type="molecule type" value="Genomic_DNA"/>
</dbReference>
<dbReference type="PROSITE" id="PS51257">
    <property type="entry name" value="PROKAR_LIPOPROTEIN"/>
    <property type="match status" value="1"/>
</dbReference>
<dbReference type="InterPro" id="IPR011051">
    <property type="entry name" value="RmlC_Cupin_sf"/>
</dbReference>
<dbReference type="STRING" id="1475481.GCA_000953855_00240"/>
<gene>
    <name evidence="2" type="ORF">MBSD_2136</name>
    <name evidence="3" type="ORF">MBSD_n0236</name>
</gene>
<evidence type="ECO:0000313" key="4">
    <source>
        <dbReference type="Proteomes" id="UP000253740"/>
    </source>
</evidence>
<feature type="domain" description="Cupin type-2" evidence="1">
    <location>
        <begin position="62"/>
        <end position="133"/>
    </location>
</feature>
<dbReference type="InterPro" id="IPR014710">
    <property type="entry name" value="RmlC-like_jellyroll"/>
</dbReference>